<gene>
    <name evidence="2" type="ORF">SDJN03_01507</name>
</gene>
<evidence type="ECO:0000256" key="1">
    <source>
        <dbReference type="SAM" id="MobiDB-lite"/>
    </source>
</evidence>
<organism evidence="2 3">
    <name type="scientific">Cucurbita argyrosperma subsp. sororia</name>
    <dbReference type="NCBI Taxonomy" id="37648"/>
    <lineage>
        <taxon>Eukaryota</taxon>
        <taxon>Viridiplantae</taxon>
        <taxon>Streptophyta</taxon>
        <taxon>Embryophyta</taxon>
        <taxon>Tracheophyta</taxon>
        <taxon>Spermatophyta</taxon>
        <taxon>Magnoliopsida</taxon>
        <taxon>eudicotyledons</taxon>
        <taxon>Gunneridae</taxon>
        <taxon>Pentapetalae</taxon>
        <taxon>rosids</taxon>
        <taxon>fabids</taxon>
        <taxon>Cucurbitales</taxon>
        <taxon>Cucurbitaceae</taxon>
        <taxon>Cucurbiteae</taxon>
        <taxon>Cucurbita</taxon>
    </lineage>
</organism>
<name>A0AAV6PAN4_9ROSI</name>
<feature type="compositionally biased region" description="Low complexity" evidence="1">
    <location>
        <begin position="1"/>
        <end position="16"/>
    </location>
</feature>
<sequence>MCPLSLSRSDALASSSPGQTSSIASNAKHKEKQRFREGYDEYDSGSDSDSDFDSGRNHHRSATGAYVS</sequence>
<dbReference type="Proteomes" id="UP000685013">
    <property type="component" value="Chromosome 1"/>
</dbReference>
<reference evidence="2 3" key="1">
    <citation type="journal article" date="2021" name="Hortic Res">
        <title>The domestication of Cucurbita argyrosperma as revealed by the genome of its wild relative.</title>
        <authorList>
            <person name="Barrera-Redondo J."/>
            <person name="Sanchez-de la Vega G."/>
            <person name="Aguirre-Liguori J.A."/>
            <person name="Castellanos-Morales G."/>
            <person name="Gutierrez-Guerrero Y.T."/>
            <person name="Aguirre-Dugua X."/>
            <person name="Aguirre-Planter E."/>
            <person name="Tenaillon M.I."/>
            <person name="Lira-Saade R."/>
            <person name="Eguiarte L.E."/>
        </authorList>
    </citation>
    <scope>NUCLEOTIDE SEQUENCE [LARGE SCALE GENOMIC DNA]</scope>
    <source>
        <strain evidence="2">JBR-2021</strain>
    </source>
</reference>
<evidence type="ECO:0000313" key="2">
    <source>
        <dbReference type="EMBL" id="KAG6608165.1"/>
    </source>
</evidence>
<proteinExistence type="predicted"/>
<evidence type="ECO:0000313" key="3">
    <source>
        <dbReference type="Proteomes" id="UP000685013"/>
    </source>
</evidence>
<keyword evidence="3" id="KW-1185">Reference proteome</keyword>
<dbReference type="EMBL" id="JAGKQH010000001">
    <property type="protein sequence ID" value="KAG6608165.1"/>
    <property type="molecule type" value="Genomic_DNA"/>
</dbReference>
<comment type="caution">
    <text evidence="2">The sequence shown here is derived from an EMBL/GenBank/DDBJ whole genome shotgun (WGS) entry which is preliminary data.</text>
</comment>
<feature type="non-terminal residue" evidence="2">
    <location>
        <position position="1"/>
    </location>
</feature>
<accession>A0AAV6PAN4</accession>
<feature type="region of interest" description="Disordered" evidence="1">
    <location>
        <begin position="1"/>
        <end position="68"/>
    </location>
</feature>
<feature type="compositionally biased region" description="Acidic residues" evidence="1">
    <location>
        <begin position="40"/>
        <end position="52"/>
    </location>
</feature>
<protein>
    <submittedName>
        <fullName evidence="2">Uncharacterized protein</fullName>
    </submittedName>
</protein>
<dbReference type="AlphaFoldDB" id="A0AAV6PAN4"/>